<comment type="caution">
    <text evidence="2">The sequence shown here is derived from an EMBL/GenBank/DDBJ whole genome shotgun (WGS) entry which is preliminary data.</text>
</comment>
<name>A0A3S5B593_9PLAT</name>
<sequence>MLNSGIMETSTADGEAKLNSAGKPAATGKPEQKRKRIRIKEKSVLQAKLTRLAIQIGYLG</sequence>
<dbReference type="AlphaFoldDB" id="A0A3S5B593"/>
<dbReference type="EMBL" id="CAAALY010018181">
    <property type="protein sequence ID" value="VEL13568.1"/>
    <property type="molecule type" value="Genomic_DNA"/>
</dbReference>
<evidence type="ECO:0000256" key="1">
    <source>
        <dbReference type="SAM" id="MobiDB-lite"/>
    </source>
</evidence>
<evidence type="ECO:0000313" key="3">
    <source>
        <dbReference type="Proteomes" id="UP000784294"/>
    </source>
</evidence>
<accession>A0A3S5B593</accession>
<proteinExistence type="predicted"/>
<keyword evidence="3" id="KW-1185">Reference proteome</keyword>
<gene>
    <name evidence="2" type="ORF">PXEA_LOCUS7008</name>
</gene>
<protein>
    <submittedName>
        <fullName evidence="2">Uncharacterized protein</fullName>
    </submittedName>
</protein>
<dbReference type="Proteomes" id="UP000784294">
    <property type="component" value="Unassembled WGS sequence"/>
</dbReference>
<reference evidence="2" key="1">
    <citation type="submission" date="2018-11" db="EMBL/GenBank/DDBJ databases">
        <authorList>
            <consortium name="Pathogen Informatics"/>
        </authorList>
    </citation>
    <scope>NUCLEOTIDE SEQUENCE</scope>
</reference>
<evidence type="ECO:0000313" key="2">
    <source>
        <dbReference type="EMBL" id="VEL13568.1"/>
    </source>
</evidence>
<feature type="compositionally biased region" description="Polar residues" evidence="1">
    <location>
        <begin position="1"/>
        <end position="12"/>
    </location>
</feature>
<feature type="region of interest" description="Disordered" evidence="1">
    <location>
        <begin position="1"/>
        <end position="36"/>
    </location>
</feature>
<organism evidence="2 3">
    <name type="scientific">Protopolystoma xenopodis</name>
    <dbReference type="NCBI Taxonomy" id="117903"/>
    <lineage>
        <taxon>Eukaryota</taxon>
        <taxon>Metazoa</taxon>
        <taxon>Spiralia</taxon>
        <taxon>Lophotrochozoa</taxon>
        <taxon>Platyhelminthes</taxon>
        <taxon>Monogenea</taxon>
        <taxon>Polyopisthocotylea</taxon>
        <taxon>Polystomatidea</taxon>
        <taxon>Polystomatidae</taxon>
        <taxon>Protopolystoma</taxon>
    </lineage>
</organism>